<feature type="transmembrane region" description="Helical" evidence="8">
    <location>
        <begin position="116"/>
        <end position="140"/>
    </location>
</feature>
<evidence type="ECO:0000256" key="3">
    <source>
        <dbReference type="ARBA" id="ARBA00019184"/>
    </source>
</evidence>
<accession>A0ABR4P0C1</accession>
<dbReference type="InterPro" id="IPR004345">
    <property type="entry name" value="TB2_DP1_HVA22"/>
</dbReference>
<feature type="transmembrane region" description="Helical" evidence="8">
    <location>
        <begin position="37"/>
        <end position="55"/>
    </location>
</feature>
<proteinExistence type="inferred from homology"/>
<evidence type="ECO:0000256" key="6">
    <source>
        <dbReference type="ARBA" id="ARBA00023136"/>
    </source>
</evidence>
<dbReference type="EMBL" id="JBEVYD010000002">
    <property type="protein sequence ID" value="KAL3235028.1"/>
    <property type="molecule type" value="Genomic_DNA"/>
</dbReference>
<sequence length="177" mass="19968">MADIISNFQGQLKQLDTQFATNNVLNQLERKTNLPKSYIIVGTTVFYLLMIFINVGGIGEILGNIAGFVVPAYYSIIALKTATKEDDTQLLTYWIVFSFLNVIEFWSKALLYLVPFYWFIKTCFLLYIAVPSTHGATLIYNRVISPMADKYILNPKKNEGVQQSVKDASRATGASHH</sequence>
<reference evidence="9 10" key="1">
    <citation type="submission" date="2024-05" db="EMBL/GenBank/DDBJ databases">
        <title>Long read based assembly of the Candida bracarensis genome reveals expanded adhesin content.</title>
        <authorList>
            <person name="Marcet-Houben M."/>
            <person name="Ksiezopolska E."/>
            <person name="Gabaldon T."/>
        </authorList>
    </citation>
    <scope>NUCLEOTIDE SEQUENCE [LARGE SCALE GENOMIC DNA]</scope>
    <source>
        <strain evidence="9 10">CBM6</strain>
    </source>
</reference>
<evidence type="ECO:0000256" key="4">
    <source>
        <dbReference type="ARBA" id="ARBA00022692"/>
    </source>
</evidence>
<dbReference type="PANTHER" id="PTHR12300">
    <property type="entry name" value="HVA22-LIKE PROTEINS"/>
    <property type="match status" value="1"/>
</dbReference>
<comment type="similarity">
    <text evidence="2 8">Belongs to the DP1 family.</text>
</comment>
<comment type="subcellular location">
    <subcellularLocation>
        <location evidence="1 8">Membrane</location>
        <topology evidence="1 8">Multi-pass membrane protein</topology>
    </subcellularLocation>
</comment>
<dbReference type="Proteomes" id="UP001623330">
    <property type="component" value="Unassembled WGS sequence"/>
</dbReference>
<gene>
    <name evidence="9" type="ORF">RNJ44_02816</name>
</gene>
<keyword evidence="4 8" id="KW-0812">Transmembrane</keyword>
<dbReference type="PANTHER" id="PTHR12300:SF161">
    <property type="entry name" value="RECEPTOR EXPRESSION-ENHANCING PROTEIN"/>
    <property type="match status" value="1"/>
</dbReference>
<dbReference type="Pfam" id="PF03134">
    <property type="entry name" value="TB2_DP1_HVA22"/>
    <property type="match status" value="1"/>
</dbReference>
<keyword evidence="10" id="KW-1185">Reference proteome</keyword>
<evidence type="ECO:0000256" key="7">
    <source>
        <dbReference type="ARBA" id="ARBA00045873"/>
    </source>
</evidence>
<comment type="caution">
    <text evidence="9">The sequence shown here is derived from an EMBL/GenBank/DDBJ whole genome shotgun (WGS) entry which is preliminary data.</text>
</comment>
<protein>
    <recommendedName>
        <fullName evidence="3 8">Protein YOP1</fullName>
    </recommendedName>
</protein>
<feature type="transmembrane region" description="Helical" evidence="8">
    <location>
        <begin position="61"/>
        <end position="79"/>
    </location>
</feature>
<evidence type="ECO:0000313" key="9">
    <source>
        <dbReference type="EMBL" id="KAL3235028.1"/>
    </source>
</evidence>
<keyword evidence="5 8" id="KW-1133">Transmembrane helix</keyword>
<evidence type="ECO:0000256" key="1">
    <source>
        <dbReference type="ARBA" id="ARBA00004141"/>
    </source>
</evidence>
<comment type="function">
    <text evidence="7">Required to generate and maintain the structure of the tubular endoplasmic reticulum network and the vacuole. Induces high curvature in membranes and causes membrane tubule formation. Involved in membrane/vesicle trafficking.</text>
</comment>
<evidence type="ECO:0000256" key="8">
    <source>
        <dbReference type="RuleBase" id="RU362006"/>
    </source>
</evidence>
<keyword evidence="6 8" id="KW-0472">Membrane</keyword>
<name>A0ABR4P0C1_9SACH</name>
<evidence type="ECO:0000313" key="10">
    <source>
        <dbReference type="Proteomes" id="UP001623330"/>
    </source>
</evidence>
<evidence type="ECO:0000256" key="5">
    <source>
        <dbReference type="ARBA" id="ARBA00022989"/>
    </source>
</evidence>
<evidence type="ECO:0000256" key="2">
    <source>
        <dbReference type="ARBA" id="ARBA00008573"/>
    </source>
</evidence>
<organism evidence="9 10">
    <name type="scientific">Nakaseomyces bracarensis</name>
    <dbReference type="NCBI Taxonomy" id="273131"/>
    <lineage>
        <taxon>Eukaryota</taxon>
        <taxon>Fungi</taxon>
        <taxon>Dikarya</taxon>
        <taxon>Ascomycota</taxon>
        <taxon>Saccharomycotina</taxon>
        <taxon>Saccharomycetes</taxon>
        <taxon>Saccharomycetales</taxon>
        <taxon>Saccharomycetaceae</taxon>
        <taxon>Nakaseomyces</taxon>
    </lineage>
</organism>
<feature type="transmembrane region" description="Helical" evidence="8">
    <location>
        <begin position="91"/>
        <end position="110"/>
    </location>
</feature>